<dbReference type="GO" id="GO:0046872">
    <property type="term" value="F:metal ion binding"/>
    <property type="evidence" value="ECO:0007669"/>
    <property type="project" value="UniProtKB-KW"/>
</dbReference>
<protein>
    <recommendedName>
        <fullName evidence="8">Pirin family protein</fullName>
    </recommendedName>
</protein>
<feature type="domain" description="Pirin C-terminal" evidence="5">
    <location>
        <begin position="174"/>
        <end position="272"/>
    </location>
</feature>
<feature type="domain" description="Pirin N-terminal" evidence="4">
    <location>
        <begin position="16"/>
        <end position="121"/>
    </location>
</feature>
<dbReference type="Gene3D" id="2.60.120.10">
    <property type="entry name" value="Jelly Rolls"/>
    <property type="match status" value="2"/>
</dbReference>
<keyword evidence="2" id="KW-0479">Metal-binding</keyword>
<dbReference type="InterPro" id="IPR012093">
    <property type="entry name" value="Pirin"/>
</dbReference>
<evidence type="ECO:0000313" key="7">
    <source>
        <dbReference type="Proteomes" id="UP000241736"/>
    </source>
</evidence>
<dbReference type="InterPro" id="IPR003829">
    <property type="entry name" value="Pirin_N_dom"/>
</dbReference>
<feature type="binding site" evidence="2">
    <location>
        <position position="99"/>
    </location>
    <ligand>
        <name>Fe cation</name>
        <dbReference type="ChEBI" id="CHEBI:24875"/>
    </ligand>
</feature>
<evidence type="ECO:0000256" key="2">
    <source>
        <dbReference type="PIRSR" id="PIRSR006232-1"/>
    </source>
</evidence>
<dbReference type="InterPro" id="IPR014710">
    <property type="entry name" value="RmlC-like_jellyroll"/>
</dbReference>
<evidence type="ECO:0000259" key="5">
    <source>
        <dbReference type="Pfam" id="PF05726"/>
    </source>
</evidence>
<dbReference type="SUPFAM" id="SSF51182">
    <property type="entry name" value="RmlC-like cupins"/>
    <property type="match status" value="1"/>
</dbReference>
<dbReference type="CDD" id="cd02909">
    <property type="entry name" value="cupin_pirin_N"/>
    <property type="match status" value="1"/>
</dbReference>
<dbReference type="InterPro" id="IPR011051">
    <property type="entry name" value="RmlC_Cupin_sf"/>
</dbReference>
<organism evidence="6 7">
    <name type="scientific">Arenimonas caeni</name>
    <dbReference type="NCBI Taxonomy" id="2058085"/>
    <lineage>
        <taxon>Bacteria</taxon>
        <taxon>Pseudomonadati</taxon>
        <taxon>Pseudomonadota</taxon>
        <taxon>Gammaproteobacteria</taxon>
        <taxon>Lysobacterales</taxon>
        <taxon>Lysobacteraceae</taxon>
        <taxon>Arenimonas</taxon>
    </lineage>
</organism>
<dbReference type="OrthoDB" id="9780903at2"/>
<keyword evidence="7" id="KW-1185">Reference proteome</keyword>
<feature type="binding site" evidence="2">
    <location>
        <position position="57"/>
    </location>
    <ligand>
        <name>Fe cation</name>
        <dbReference type="ChEBI" id="CHEBI:24875"/>
    </ligand>
</feature>
<proteinExistence type="inferred from homology"/>
<evidence type="ECO:0000259" key="4">
    <source>
        <dbReference type="Pfam" id="PF02678"/>
    </source>
</evidence>
<evidence type="ECO:0008006" key="8">
    <source>
        <dbReference type="Google" id="ProtNLM"/>
    </source>
</evidence>
<name>A0A2P6M774_9GAMM</name>
<evidence type="ECO:0000256" key="1">
    <source>
        <dbReference type="ARBA" id="ARBA00008416"/>
    </source>
</evidence>
<keyword evidence="2" id="KW-0408">Iron</keyword>
<dbReference type="InterPro" id="IPR008778">
    <property type="entry name" value="Pirin_C_dom"/>
</dbReference>
<comment type="similarity">
    <text evidence="1 3">Belongs to the pirin family.</text>
</comment>
<dbReference type="PIRSF" id="PIRSF006232">
    <property type="entry name" value="Pirin"/>
    <property type="match status" value="1"/>
</dbReference>
<accession>A0A2P6M774</accession>
<dbReference type="CDD" id="cd02247">
    <property type="entry name" value="cupin_pirin_C"/>
    <property type="match status" value="1"/>
</dbReference>
<feature type="binding site" evidence="2">
    <location>
        <position position="101"/>
    </location>
    <ligand>
        <name>Fe cation</name>
        <dbReference type="ChEBI" id="CHEBI:24875"/>
    </ligand>
</feature>
<sequence>MALEIEGREHDLGGGFTVRRLLPHAKCRSVGPFVFFDHIGPAEVPAEHPMAVRPHPHIGLATVTFLWEGAIMHRDSLGYAQEILPGDVNWMTAGRGIVHSERTPERLLGKPQRMHGLQTWVALPKEHEETAPDFAHHPAATLPVVELPGVRLCVVAGDGFGETSPVKVLARTLYVSMELSAGAALPIPADHAERALYPVEGELTLDGEPLALGRLRVLDPGSEPVLRAGCDARVMLLGGEPLDGRRHVWWNFVSSSRERIEQAKADWAADRMGRVPGETERIPLPER</sequence>
<evidence type="ECO:0000313" key="6">
    <source>
        <dbReference type="EMBL" id="PRH81838.1"/>
    </source>
</evidence>
<dbReference type="Pfam" id="PF05726">
    <property type="entry name" value="Pirin_C"/>
    <property type="match status" value="1"/>
</dbReference>
<dbReference type="PANTHER" id="PTHR13903">
    <property type="entry name" value="PIRIN-RELATED"/>
    <property type="match status" value="1"/>
</dbReference>
<dbReference type="Proteomes" id="UP000241736">
    <property type="component" value="Unassembled WGS sequence"/>
</dbReference>
<comment type="caution">
    <text evidence="6">The sequence shown here is derived from an EMBL/GenBank/DDBJ whole genome shotgun (WGS) entry which is preliminary data.</text>
</comment>
<comment type="cofactor">
    <cofactor evidence="2">
        <name>Fe cation</name>
        <dbReference type="ChEBI" id="CHEBI:24875"/>
    </cofactor>
    <text evidence="2">Binds 1 Fe cation per subunit.</text>
</comment>
<reference evidence="6 7" key="1">
    <citation type="submission" date="2018-03" db="EMBL/GenBank/DDBJ databases">
        <title>Arenimonas caeni sp. nov., isolated from activated sludge.</title>
        <authorList>
            <person name="Liu H."/>
        </authorList>
    </citation>
    <scope>NUCLEOTIDE SEQUENCE [LARGE SCALE GENOMIC DNA]</scope>
    <source>
        <strain evidence="7">z29</strain>
    </source>
</reference>
<dbReference type="AlphaFoldDB" id="A0A2P6M774"/>
<dbReference type="Pfam" id="PF02678">
    <property type="entry name" value="Pirin"/>
    <property type="match status" value="1"/>
</dbReference>
<dbReference type="RefSeq" id="WP_106991004.1">
    <property type="nucleotide sequence ID" value="NZ_KZ679094.1"/>
</dbReference>
<dbReference type="PANTHER" id="PTHR13903:SF8">
    <property type="entry name" value="PIRIN"/>
    <property type="match status" value="1"/>
</dbReference>
<gene>
    <name evidence="6" type="ORF">C6N40_10635</name>
</gene>
<feature type="binding site" evidence="2">
    <location>
        <position position="55"/>
    </location>
    <ligand>
        <name>Fe cation</name>
        <dbReference type="ChEBI" id="CHEBI:24875"/>
    </ligand>
</feature>
<dbReference type="EMBL" id="PVLF01000017">
    <property type="protein sequence ID" value="PRH81838.1"/>
    <property type="molecule type" value="Genomic_DNA"/>
</dbReference>
<evidence type="ECO:0000256" key="3">
    <source>
        <dbReference type="RuleBase" id="RU003457"/>
    </source>
</evidence>